<accession>A0A9P7Z6L4</accession>
<comment type="caution">
    <text evidence="3">The sequence shown here is derived from an EMBL/GenBank/DDBJ whole genome shotgun (WGS) entry which is preliminary data.</text>
</comment>
<organism evidence="3 4">
    <name type="scientific">Calycina marina</name>
    <dbReference type="NCBI Taxonomy" id="1763456"/>
    <lineage>
        <taxon>Eukaryota</taxon>
        <taxon>Fungi</taxon>
        <taxon>Dikarya</taxon>
        <taxon>Ascomycota</taxon>
        <taxon>Pezizomycotina</taxon>
        <taxon>Leotiomycetes</taxon>
        <taxon>Helotiales</taxon>
        <taxon>Pezizellaceae</taxon>
        <taxon>Calycina</taxon>
    </lineage>
</organism>
<dbReference type="Proteomes" id="UP000887226">
    <property type="component" value="Unassembled WGS sequence"/>
</dbReference>
<dbReference type="SMART" id="SM00256">
    <property type="entry name" value="FBOX"/>
    <property type="match status" value="1"/>
</dbReference>
<dbReference type="InterPro" id="IPR001810">
    <property type="entry name" value="F-box_dom"/>
</dbReference>
<gene>
    <name evidence="3" type="ORF">BJ878DRAFT_533312</name>
</gene>
<proteinExistence type="predicted"/>
<dbReference type="EMBL" id="MU253809">
    <property type="protein sequence ID" value="KAG9246310.1"/>
    <property type="molecule type" value="Genomic_DNA"/>
</dbReference>
<feature type="compositionally biased region" description="Low complexity" evidence="1">
    <location>
        <begin position="29"/>
        <end position="48"/>
    </location>
</feature>
<sequence>MDPLHITEFASDRYYNKLKQLNANAQNGTPSAAPAAETASTTQTEPQTYDLPLVLRQHSDLHEPIPLRPSDQKKRSLGHDLTSLRTHRRPSFTGSLGSLRARYTTVHKTPAVPILVENHEHIIAEQGGIHHSISISDLFLSLPNELQEQIIAPLPIHDMLNLRLVSKSFHTLVTLNENPIARYHVANSLPAYSLRLYPASNPADVDLRYICGIWHRLHVASKLATMISRQTVKEIFLKTTEVQLRDFGPQHKRMKHRLIAIVFTLTHFFETYRELHLQHLLNNGVPLNRQAFTINPIEQKVLQMYDDQTLLQVHLGWTVVISSFSRRLRPPSYAGGLERAIKGYLKDRPADEVYTAILTVGGLRQAQRFWETKGYGARRNAVDIWYGFITKNPVPVEPVSMIKSKMSLLHLGRKKKDKEPVAAAEAFRPDGANHDASGCNEWFCVKPSCQSARRRHSTDNLVLHSSLAAGPPMAPLPQAHLQLLLPDLEHLSNIWIHTAEAMIVERKIVARPQDIKKNAAIFLELIRDNGTSDMDEWTSANVRSAHLEGEDAGNISD</sequence>
<protein>
    <recommendedName>
        <fullName evidence="2">F-box domain-containing protein</fullName>
    </recommendedName>
</protein>
<feature type="domain" description="F-box" evidence="2">
    <location>
        <begin position="136"/>
        <end position="183"/>
    </location>
</feature>
<evidence type="ECO:0000256" key="1">
    <source>
        <dbReference type="SAM" id="MobiDB-lite"/>
    </source>
</evidence>
<evidence type="ECO:0000313" key="4">
    <source>
        <dbReference type="Proteomes" id="UP000887226"/>
    </source>
</evidence>
<dbReference type="InterPro" id="IPR036047">
    <property type="entry name" value="F-box-like_dom_sf"/>
</dbReference>
<dbReference type="AlphaFoldDB" id="A0A9P7Z6L4"/>
<dbReference type="SUPFAM" id="SSF81383">
    <property type="entry name" value="F-box domain"/>
    <property type="match status" value="1"/>
</dbReference>
<dbReference type="PROSITE" id="PS50181">
    <property type="entry name" value="FBOX"/>
    <property type="match status" value="1"/>
</dbReference>
<feature type="region of interest" description="Disordered" evidence="1">
    <location>
        <begin position="25"/>
        <end position="49"/>
    </location>
</feature>
<evidence type="ECO:0000313" key="3">
    <source>
        <dbReference type="EMBL" id="KAG9246310.1"/>
    </source>
</evidence>
<name>A0A9P7Z6L4_9HELO</name>
<dbReference type="Pfam" id="PF00646">
    <property type="entry name" value="F-box"/>
    <property type="match status" value="1"/>
</dbReference>
<reference evidence="3" key="1">
    <citation type="journal article" date="2021" name="IMA Fungus">
        <title>Genomic characterization of three marine fungi, including Emericellopsis atlantica sp. nov. with signatures of a generalist lifestyle and marine biomass degradation.</title>
        <authorList>
            <person name="Hagestad O.C."/>
            <person name="Hou L."/>
            <person name="Andersen J.H."/>
            <person name="Hansen E.H."/>
            <person name="Altermark B."/>
            <person name="Li C."/>
            <person name="Kuhnert E."/>
            <person name="Cox R.J."/>
            <person name="Crous P.W."/>
            <person name="Spatafora J.W."/>
            <person name="Lail K."/>
            <person name="Amirebrahimi M."/>
            <person name="Lipzen A."/>
            <person name="Pangilinan J."/>
            <person name="Andreopoulos W."/>
            <person name="Hayes R.D."/>
            <person name="Ng V."/>
            <person name="Grigoriev I.V."/>
            <person name="Jackson S.A."/>
            <person name="Sutton T.D.S."/>
            <person name="Dobson A.D.W."/>
            <person name="Rama T."/>
        </authorList>
    </citation>
    <scope>NUCLEOTIDE SEQUENCE</scope>
    <source>
        <strain evidence="3">TRa3180A</strain>
    </source>
</reference>
<evidence type="ECO:0000259" key="2">
    <source>
        <dbReference type="PROSITE" id="PS50181"/>
    </source>
</evidence>
<dbReference type="OrthoDB" id="5396937at2759"/>
<keyword evidence="4" id="KW-1185">Reference proteome</keyword>